<dbReference type="AlphaFoldDB" id="A0A645I896"/>
<sequence>MVYNPYEIVSYISQSMTLDAGDLTLTGTPFGNGEMQVGDEVVVEIEGIGKLRNTVASPKK</sequence>
<dbReference type="Pfam" id="PF01557">
    <property type="entry name" value="FAA_hydrolase"/>
    <property type="match status" value="1"/>
</dbReference>
<proteinExistence type="predicted"/>
<organism evidence="3">
    <name type="scientific">bioreactor metagenome</name>
    <dbReference type="NCBI Taxonomy" id="1076179"/>
    <lineage>
        <taxon>unclassified sequences</taxon>
        <taxon>metagenomes</taxon>
        <taxon>ecological metagenomes</taxon>
    </lineage>
</organism>
<evidence type="ECO:0000313" key="3">
    <source>
        <dbReference type="EMBL" id="MPN47551.1"/>
    </source>
</evidence>
<dbReference type="InterPro" id="IPR011234">
    <property type="entry name" value="Fumarylacetoacetase-like_C"/>
</dbReference>
<comment type="caution">
    <text evidence="3">The sequence shown here is derived from an EMBL/GenBank/DDBJ whole genome shotgun (WGS) entry which is preliminary data.</text>
</comment>
<dbReference type="GO" id="GO:0018773">
    <property type="term" value="F:acetylpyruvate hydrolase activity"/>
    <property type="evidence" value="ECO:0007669"/>
    <property type="project" value="TreeGrafter"/>
</dbReference>
<reference evidence="3" key="1">
    <citation type="submission" date="2019-08" db="EMBL/GenBank/DDBJ databases">
        <authorList>
            <person name="Kucharzyk K."/>
            <person name="Murdoch R.W."/>
            <person name="Higgins S."/>
            <person name="Loffler F."/>
        </authorList>
    </citation>
    <scope>NUCLEOTIDE SEQUENCE</scope>
</reference>
<gene>
    <name evidence="3" type="ORF">SDC9_195154</name>
</gene>
<dbReference type="GO" id="GO:0046872">
    <property type="term" value="F:metal ion binding"/>
    <property type="evidence" value="ECO:0007669"/>
    <property type="project" value="UniProtKB-KW"/>
</dbReference>
<name>A0A645I896_9ZZZZ</name>
<dbReference type="PANTHER" id="PTHR11820:SF7">
    <property type="entry name" value="ACYLPYRUVASE FAHD1, MITOCHONDRIAL"/>
    <property type="match status" value="1"/>
</dbReference>
<dbReference type="Gene3D" id="3.90.850.10">
    <property type="entry name" value="Fumarylacetoacetase-like, C-terminal domain"/>
    <property type="match status" value="1"/>
</dbReference>
<feature type="domain" description="Fumarylacetoacetase-like C-terminal" evidence="2">
    <location>
        <begin position="1"/>
        <end position="55"/>
    </location>
</feature>
<accession>A0A645I896</accession>
<dbReference type="InterPro" id="IPR036663">
    <property type="entry name" value="Fumarylacetoacetase_C_sf"/>
</dbReference>
<dbReference type="EMBL" id="VSSQ01109141">
    <property type="protein sequence ID" value="MPN47551.1"/>
    <property type="molecule type" value="Genomic_DNA"/>
</dbReference>
<dbReference type="SUPFAM" id="SSF56529">
    <property type="entry name" value="FAH"/>
    <property type="match status" value="1"/>
</dbReference>
<protein>
    <recommendedName>
        <fullName evidence="2">Fumarylacetoacetase-like C-terminal domain-containing protein</fullName>
    </recommendedName>
</protein>
<dbReference type="PANTHER" id="PTHR11820">
    <property type="entry name" value="ACYLPYRUVASE"/>
    <property type="match status" value="1"/>
</dbReference>
<evidence type="ECO:0000259" key="2">
    <source>
        <dbReference type="Pfam" id="PF01557"/>
    </source>
</evidence>
<evidence type="ECO:0000256" key="1">
    <source>
        <dbReference type="ARBA" id="ARBA00022723"/>
    </source>
</evidence>
<keyword evidence="1" id="KW-0479">Metal-binding</keyword>